<dbReference type="GeneTree" id="ENSGT00940000178684"/>
<proteinExistence type="predicted"/>
<dbReference type="Proteomes" id="UP000265120">
    <property type="component" value="Chromosome 2"/>
</dbReference>
<dbReference type="Ensembl" id="ENSCSET00000001208.1">
    <property type="protein sequence ID" value="ENSCSEP00000001180.1"/>
    <property type="gene ID" value="ENSCSEG00000000820.1"/>
</dbReference>
<feature type="region of interest" description="Disordered" evidence="1">
    <location>
        <begin position="125"/>
        <end position="168"/>
    </location>
</feature>
<evidence type="ECO:0000256" key="1">
    <source>
        <dbReference type="SAM" id="MobiDB-lite"/>
    </source>
</evidence>
<feature type="compositionally biased region" description="Polar residues" evidence="1">
    <location>
        <begin position="155"/>
        <end position="168"/>
    </location>
</feature>
<evidence type="ECO:0000313" key="3">
    <source>
        <dbReference type="Proteomes" id="UP000265120"/>
    </source>
</evidence>
<feature type="region of interest" description="Disordered" evidence="1">
    <location>
        <begin position="47"/>
        <end position="72"/>
    </location>
</feature>
<accession>A0A3P8ULM1</accession>
<sequence>CGRRWQRCFLTDVLVSLYLLQDAPLLVITVVSSLGVGLEFFDGGDGGSPGADPVNGGRDSLSQPGLHGPDLPVDLKEHRLHALVHTTVWSLLSSELWSGDSSAVSHREVTGGGRRLNDRREQLLQQEHSQTRPRIGPRTGQGRNNSTEVVGKTLKPSSEQSSSNKRTF</sequence>
<reference evidence="2 3" key="1">
    <citation type="journal article" date="2014" name="Nat. Genet.">
        <title>Whole-genome sequence of a flatfish provides insights into ZW sex chromosome evolution and adaptation to a benthic lifestyle.</title>
        <authorList>
            <person name="Chen S."/>
            <person name="Zhang G."/>
            <person name="Shao C."/>
            <person name="Huang Q."/>
            <person name="Liu G."/>
            <person name="Zhang P."/>
            <person name="Song W."/>
            <person name="An N."/>
            <person name="Chalopin D."/>
            <person name="Volff J.N."/>
            <person name="Hong Y."/>
            <person name="Li Q."/>
            <person name="Sha Z."/>
            <person name="Zhou H."/>
            <person name="Xie M."/>
            <person name="Yu Q."/>
            <person name="Liu Y."/>
            <person name="Xiang H."/>
            <person name="Wang N."/>
            <person name="Wu K."/>
            <person name="Yang C."/>
            <person name="Zhou Q."/>
            <person name="Liao X."/>
            <person name="Yang L."/>
            <person name="Hu Q."/>
            <person name="Zhang J."/>
            <person name="Meng L."/>
            <person name="Jin L."/>
            <person name="Tian Y."/>
            <person name="Lian J."/>
            <person name="Yang J."/>
            <person name="Miao G."/>
            <person name="Liu S."/>
            <person name="Liang Z."/>
            <person name="Yan F."/>
            <person name="Li Y."/>
            <person name="Sun B."/>
            <person name="Zhang H."/>
            <person name="Zhang J."/>
            <person name="Zhu Y."/>
            <person name="Du M."/>
            <person name="Zhao Y."/>
            <person name="Schartl M."/>
            <person name="Tang Q."/>
            <person name="Wang J."/>
        </authorList>
    </citation>
    <scope>NUCLEOTIDE SEQUENCE</scope>
</reference>
<dbReference type="AlphaFoldDB" id="A0A3P8ULM1"/>
<organism evidence="2 3">
    <name type="scientific">Cynoglossus semilaevis</name>
    <name type="common">Tongue sole</name>
    <dbReference type="NCBI Taxonomy" id="244447"/>
    <lineage>
        <taxon>Eukaryota</taxon>
        <taxon>Metazoa</taxon>
        <taxon>Chordata</taxon>
        <taxon>Craniata</taxon>
        <taxon>Vertebrata</taxon>
        <taxon>Euteleostomi</taxon>
        <taxon>Actinopterygii</taxon>
        <taxon>Neopterygii</taxon>
        <taxon>Teleostei</taxon>
        <taxon>Neoteleostei</taxon>
        <taxon>Acanthomorphata</taxon>
        <taxon>Carangaria</taxon>
        <taxon>Pleuronectiformes</taxon>
        <taxon>Pleuronectoidei</taxon>
        <taxon>Cynoglossidae</taxon>
        <taxon>Cynoglossinae</taxon>
        <taxon>Cynoglossus</taxon>
    </lineage>
</organism>
<keyword evidence="3" id="KW-1185">Reference proteome</keyword>
<evidence type="ECO:0000313" key="2">
    <source>
        <dbReference type="Ensembl" id="ENSCSEP00000001180.1"/>
    </source>
</evidence>
<name>A0A3P8ULM1_CYNSE</name>
<dbReference type="InParanoid" id="A0A3P8ULM1"/>
<reference evidence="2" key="2">
    <citation type="submission" date="2025-08" db="UniProtKB">
        <authorList>
            <consortium name="Ensembl"/>
        </authorList>
    </citation>
    <scope>IDENTIFICATION</scope>
</reference>
<protein>
    <submittedName>
        <fullName evidence="2">Uncharacterized protein</fullName>
    </submittedName>
</protein>
<reference evidence="2" key="3">
    <citation type="submission" date="2025-09" db="UniProtKB">
        <authorList>
            <consortium name="Ensembl"/>
        </authorList>
    </citation>
    <scope>IDENTIFICATION</scope>
</reference>